<dbReference type="EMBL" id="OU892281">
    <property type="protein sequence ID" value="CAG9769078.1"/>
    <property type="molecule type" value="Genomic_DNA"/>
</dbReference>
<evidence type="ECO:0000313" key="1">
    <source>
        <dbReference type="EMBL" id="CAG9769078.1"/>
    </source>
</evidence>
<keyword evidence="2" id="KW-1185">Reference proteome</keyword>
<evidence type="ECO:0000313" key="2">
    <source>
        <dbReference type="Proteomes" id="UP001152799"/>
    </source>
</evidence>
<proteinExistence type="predicted"/>
<reference evidence="1" key="1">
    <citation type="submission" date="2022-01" db="EMBL/GenBank/DDBJ databases">
        <authorList>
            <person name="King R."/>
        </authorList>
    </citation>
    <scope>NUCLEOTIDE SEQUENCE</scope>
</reference>
<sequence length="127" mass="14010">MSDDCGDCDCGDCGDCDCGDCNDCCQCCDSCNPNDAAIWNLCLLESCSDNSNTTSDGDSCCCCCTENKKKKPENNPAELQAITEQPKLLTNQEKVAKILKFLYFSSLTFIFFSHWTKEFDGSETNNQ</sequence>
<protein>
    <submittedName>
        <fullName evidence="1">Uncharacterized protein</fullName>
    </submittedName>
</protein>
<organism evidence="1 2">
    <name type="scientific">Ceutorhynchus assimilis</name>
    <name type="common">cabbage seed weevil</name>
    <dbReference type="NCBI Taxonomy" id="467358"/>
    <lineage>
        <taxon>Eukaryota</taxon>
        <taxon>Metazoa</taxon>
        <taxon>Ecdysozoa</taxon>
        <taxon>Arthropoda</taxon>
        <taxon>Hexapoda</taxon>
        <taxon>Insecta</taxon>
        <taxon>Pterygota</taxon>
        <taxon>Neoptera</taxon>
        <taxon>Endopterygota</taxon>
        <taxon>Coleoptera</taxon>
        <taxon>Polyphaga</taxon>
        <taxon>Cucujiformia</taxon>
        <taxon>Curculionidae</taxon>
        <taxon>Ceutorhynchinae</taxon>
        <taxon>Ceutorhynchus</taxon>
    </lineage>
</organism>
<dbReference type="Proteomes" id="UP001152799">
    <property type="component" value="Chromosome 5"/>
</dbReference>
<dbReference type="AlphaFoldDB" id="A0A9N9MRY8"/>
<accession>A0A9N9MRY8</accession>
<gene>
    <name evidence="1" type="ORF">CEUTPL_LOCUS9594</name>
</gene>
<name>A0A9N9MRY8_9CUCU</name>